<keyword evidence="2" id="KW-0677">Repeat</keyword>
<dbReference type="PANTHER" id="PTHR19879">
    <property type="entry name" value="TRANSCRIPTION INITIATION FACTOR TFIID"/>
    <property type="match status" value="1"/>
</dbReference>
<evidence type="ECO:0008006" key="6">
    <source>
        <dbReference type="Google" id="ProtNLM"/>
    </source>
</evidence>
<evidence type="ECO:0000256" key="2">
    <source>
        <dbReference type="ARBA" id="ARBA00022737"/>
    </source>
</evidence>
<dbReference type="SUPFAM" id="SSF63829">
    <property type="entry name" value="Calcium-dependent phosphotriesterase"/>
    <property type="match status" value="1"/>
</dbReference>
<feature type="repeat" description="WD" evidence="3">
    <location>
        <begin position="572"/>
        <end position="613"/>
    </location>
</feature>
<protein>
    <recommendedName>
        <fullName evidence="6">WD40 repeat-like protein</fullName>
    </recommendedName>
</protein>
<organism evidence="4 5">
    <name type="scientific">Diaporthe australafricana</name>
    <dbReference type="NCBI Taxonomy" id="127596"/>
    <lineage>
        <taxon>Eukaryota</taxon>
        <taxon>Fungi</taxon>
        <taxon>Dikarya</taxon>
        <taxon>Ascomycota</taxon>
        <taxon>Pezizomycotina</taxon>
        <taxon>Sordariomycetes</taxon>
        <taxon>Sordariomycetidae</taxon>
        <taxon>Diaporthales</taxon>
        <taxon>Diaporthaceae</taxon>
        <taxon>Diaporthe</taxon>
    </lineage>
</organism>
<dbReference type="PROSITE" id="PS50294">
    <property type="entry name" value="WD_REPEATS_REGION"/>
    <property type="match status" value="1"/>
</dbReference>
<keyword evidence="1 3" id="KW-0853">WD repeat</keyword>
<dbReference type="PROSITE" id="PS50082">
    <property type="entry name" value="WD_REPEATS_2"/>
    <property type="match status" value="4"/>
</dbReference>
<dbReference type="Pfam" id="PF00400">
    <property type="entry name" value="WD40"/>
    <property type="match status" value="6"/>
</dbReference>
<feature type="repeat" description="WD" evidence="3">
    <location>
        <begin position="360"/>
        <end position="394"/>
    </location>
</feature>
<dbReference type="InterPro" id="IPR001680">
    <property type="entry name" value="WD40_rpt"/>
</dbReference>
<proteinExistence type="predicted"/>
<evidence type="ECO:0000313" key="4">
    <source>
        <dbReference type="EMBL" id="KAL1862616.1"/>
    </source>
</evidence>
<name>A0ABR3WI16_9PEZI</name>
<dbReference type="InterPro" id="IPR011047">
    <property type="entry name" value="Quinoprotein_ADH-like_sf"/>
</dbReference>
<dbReference type="EMBL" id="JAWRVE010000079">
    <property type="protein sequence ID" value="KAL1862616.1"/>
    <property type="molecule type" value="Genomic_DNA"/>
</dbReference>
<dbReference type="SUPFAM" id="SSF50998">
    <property type="entry name" value="Quinoprotein alcohol dehydrogenase-like"/>
    <property type="match status" value="1"/>
</dbReference>
<feature type="repeat" description="WD" evidence="3">
    <location>
        <begin position="465"/>
        <end position="506"/>
    </location>
</feature>
<evidence type="ECO:0000256" key="1">
    <source>
        <dbReference type="ARBA" id="ARBA00022574"/>
    </source>
</evidence>
<accession>A0ABR3WI16</accession>
<comment type="caution">
    <text evidence="4">The sequence shown here is derived from an EMBL/GenBank/DDBJ whole genome shotgun (WGS) entry which is preliminary data.</text>
</comment>
<dbReference type="PROSITE" id="PS00678">
    <property type="entry name" value="WD_REPEATS_1"/>
    <property type="match status" value="2"/>
</dbReference>
<keyword evidence="5" id="KW-1185">Reference proteome</keyword>
<feature type="repeat" description="WD" evidence="3">
    <location>
        <begin position="155"/>
        <end position="196"/>
    </location>
</feature>
<evidence type="ECO:0000256" key="3">
    <source>
        <dbReference type="PROSITE-ProRule" id="PRU00221"/>
    </source>
</evidence>
<sequence length="867" mass="94131">MRAAFEQSLAAGTTWCSGSTLNHQIGSSASTEELHKAQQLNTKVTTASTIEELTRSSSNRMAEVFRITALDGTQPGCHQLVFSPDSKTLAVTSIGDSVGLWSIEKRALVRTVENFGKYATFSPDSRQVAAVTNKGAACIVEASLDRYSEGPRLSLRGLAEEARCIAFSPSGDQMVVGTSKGALMIWNPKTGKSVKKIKSHAESVLWVAYYSATPRDKVCDIVAAGADGWFRFWELQTRSILPDRWTPVENWLAKGKHKKGLNVLGRISAAAASKSFGRLAVANLDGTITVWYNKEGRHWINGLERESVLQGHNKKSRIHTMEFSPDSKLLVSASNNSFKIWQVRGGLPVAVVSCPGGGILRSVAFSPDSASLASTSSDGSINLWDAEDLQNLGVIQDHLDRASFVAVSTDRRYTASVVRELRSKTPGRNSFSLSDTVLKQRQPVDTDIATLMIWDVAHAKPLILMSGHEAEILSVSFSEDSRRLGSISSDHVLRIWEVETSKCLNTVISRTNAKDTMPCAAISTGLRYCAAVFRFQSPLSPDSHSGFAVSLCDVRPGSQASTGSYPCIALTGTAVEDDILAITFSPDATKLAAVDQNGNVTLWDTASGSMTARLSDFADPAPPDWHSPFAPEMYSTRHFATYRAHISHVGSPALQFTSSGTRLVVSSGLGVARLWDMEEGGKLLCRIGDGSDDFRLIKMMRQGRDEKSDDNCFESGEVSSAFTYCSYSTPLVASPDGSRCVASYQYPRSSGPRYLTLWDTSTAAPIALLAEHASMDDLRHVSFSPDSQWLVTASAKAIMVRDAATGRRVAARITGGLSWPLRMVAFWPDSKYVVSGCHKGMLQFCDFDRVAMVKAFEGHTGPSRYAL</sequence>
<dbReference type="InterPro" id="IPR019775">
    <property type="entry name" value="WD40_repeat_CS"/>
</dbReference>
<gene>
    <name evidence="4" type="ORF">Daus18300_008413</name>
</gene>
<dbReference type="Gene3D" id="2.130.10.10">
    <property type="entry name" value="YVTN repeat-like/Quinoprotein amine dehydrogenase"/>
    <property type="match status" value="5"/>
</dbReference>
<dbReference type="InterPro" id="IPR015943">
    <property type="entry name" value="WD40/YVTN_repeat-like_dom_sf"/>
</dbReference>
<dbReference type="SMART" id="SM00320">
    <property type="entry name" value="WD40"/>
    <property type="match status" value="11"/>
</dbReference>
<evidence type="ECO:0000313" key="5">
    <source>
        <dbReference type="Proteomes" id="UP001583177"/>
    </source>
</evidence>
<dbReference type="Proteomes" id="UP001583177">
    <property type="component" value="Unassembled WGS sequence"/>
</dbReference>
<dbReference type="InterPro" id="IPR036322">
    <property type="entry name" value="WD40_repeat_dom_sf"/>
</dbReference>
<reference evidence="4 5" key="1">
    <citation type="journal article" date="2024" name="IMA Fungus">
        <title>IMA Genome - F19 : A genome assembly and annotation guide to empower mycologists, including annotated draft genome sequences of Ceratocystis pirilliformis, Diaporthe australafricana, Fusarium ophioides, Paecilomyces lecythidis, and Sporothrix stenoceras.</title>
        <authorList>
            <person name="Aylward J."/>
            <person name="Wilson A.M."/>
            <person name="Visagie C.M."/>
            <person name="Spraker J."/>
            <person name="Barnes I."/>
            <person name="Buitendag C."/>
            <person name="Ceriani C."/>
            <person name="Del Mar Angel L."/>
            <person name="du Plessis D."/>
            <person name="Fuchs T."/>
            <person name="Gasser K."/>
            <person name="Kramer D."/>
            <person name="Li W."/>
            <person name="Munsamy K."/>
            <person name="Piso A."/>
            <person name="Price J.L."/>
            <person name="Sonnekus B."/>
            <person name="Thomas C."/>
            <person name="van der Nest A."/>
            <person name="van Dijk A."/>
            <person name="van Heerden A."/>
            <person name="van Vuuren N."/>
            <person name="Yilmaz N."/>
            <person name="Duong T.A."/>
            <person name="van der Merwe N.A."/>
            <person name="Wingfield M.J."/>
            <person name="Wingfield B.D."/>
        </authorList>
    </citation>
    <scope>NUCLEOTIDE SEQUENCE [LARGE SCALE GENOMIC DNA]</scope>
    <source>
        <strain evidence="4 5">CMW 18300</strain>
    </source>
</reference>
<dbReference type="PANTHER" id="PTHR19879:SF9">
    <property type="entry name" value="TRANSCRIPTION INITIATION FACTOR TFIID SUBUNIT 5"/>
    <property type="match status" value="1"/>
</dbReference>
<dbReference type="SUPFAM" id="SSF50978">
    <property type="entry name" value="WD40 repeat-like"/>
    <property type="match status" value="1"/>
</dbReference>